<accession>A0A8J3IVX3</accession>
<dbReference type="Pfam" id="PF08722">
    <property type="entry name" value="Tn7_TnsA-like_N"/>
    <property type="match status" value="1"/>
</dbReference>
<evidence type="ECO:0000313" key="3">
    <source>
        <dbReference type="EMBL" id="GHO96261.1"/>
    </source>
</evidence>
<feature type="domain" description="TnsA endonuclease N-terminal" evidence="2">
    <location>
        <begin position="51"/>
        <end position="128"/>
    </location>
</feature>
<sequence>MALKRKPPENNVRRVMSMGSNLPGVTTNKNGHTVQFESFAERILLLLLERDKTVLDYRSQPEIFEFKGQDGKLRRYTPDFKVWKVDGTIEIHEVTRTERQAQLRISEREVGAREICQDRQWKYIVHTEQTLPQKTEGTNLLALLRYRLKAYAHISVIAAVLEHLRQNSEVHLPICVEYVAHQLDMAESVVFTTLCYLLWHGELCTDLQKLLIFDSTFVPGTTVWLPKEGSNNGE</sequence>
<evidence type="ECO:0000259" key="2">
    <source>
        <dbReference type="Pfam" id="PF08722"/>
    </source>
</evidence>
<dbReference type="EMBL" id="BNJK01000001">
    <property type="protein sequence ID" value="GHO96261.1"/>
    <property type="molecule type" value="Genomic_DNA"/>
</dbReference>
<comment type="caution">
    <text evidence="3">The sequence shown here is derived from an EMBL/GenBank/DDBJ whole genome shotgun (WGS) entry which is preliminary data.</text>
</comment>
<name>A0A8J3IVX3_9CHLR</name>
<gene>
    <name evidence="3" type="ORF">KSF_063090</name>
</gene>
<reference evidence="3" key="1">
    <citation type="submission" date="2020-10" db="EMBL/GenBank/DDBJ databases">
        <title>Taxonomic study of unclassified bacteria belonging to the class Ktedonobacteria.</title>
        <authorList>
            <person name="Yabe S."/>
            <person name="Wang C.M."/>
            <person name="Zheng Y."/>
            <person name="Sakai Y."/>
            <person name="Cavaletti L."/>
            <person name="Monciardini P."/>
            <person name="Donadio S."/>
        </authorList>
    </citation>
    <scope>NUCLEOTIDE SEQUENCE</scope>
    <source>
        <strain evidence="3">ID150040</strain>
    </source>
</reference>
<organism evidence="3 4">
    <name type="scientific">Reticulibacter mediterranei</name>
    <dbReference type="NCBI Taxonomy" id="2778369"/>
    <lineage>
        <taxon>Bacteria</taxon>
        <taxon>Bacillati</taxon>
        <taxon>Chloroflexota</taxon>
        <taxon>Ktedonobacteria</taxon>
        <taxon>Ktedonobacterales</taxon>
        <taxon>Reticulibacteraceae</taxon>
        <taxon>Reticulibacter</taxon>
    </lineage>
</organism>
<evidence type="ECO:0000256" key="1">
    <source>
        <dbReference type="SAM" id="MobiDB-lite"/>
    </source>
</evidence>
<proteinExistence type="predicted"/>
<dbReference type="AlphaFoldDB" id="A0A8J3IVX3"/>
<feature type="region of interest" description="Disordered" evidence="1">
    <location>
        <begin position="1"/>
        <end position="26"/>
    </location>
</feature>
<feature type="compositionally biased region" description="Basic and acidic residues" evidence="1">
    <location>
        <begin position="1"/>
        <end position="12"/>
    </location>
</feature>
<keyword evidence="4" id="KW-1185">Reference proteome</keyword>
<dbReference type="RefSeq" id="WP_220206898.1">
    <property type="nucleotide sequence ID" value="NZ_BNJK01000001.1"/>
</dbReference>
<dbReference type="Proteomes" id="UP000597444">
    <property type="component" value="Unassembled WGS sequence"/>
</dbReference>
<dbReference type="InterPro" id="IPR014833">
    <property type="entry name" value="TnsA_N"/>
</dbReference>
<evidence type="ECO:0000313" key="4">
    <source>
        <dbReference type="Proteomes" id="UP000597444"/>
    </source>
</evidence>
<protein>
    <recommendedName>
        <fullName evidence="2">TnsA endonuclease N-terminal domain-containing protein</fullName>
    </recommendedName>
</protein>